<dbReference type="Pfam" id="PF07478">
    <property type="entry name" value="Dala_Dala_lig_C"/>
    <property type="match status" value="1"/>
</dbReference>
<evidence type="ECO:0000256" key="9">
    <source>
        <dbReference type="ARBA" id="ARBA00022960"/>
    </source>
</evidence>
<dbReference type="AlphaFoldDB" id="A0A377ZH53"/>
<dbReference type="Proteomes" id="UP000255192">
    <property type="component" value="Unassembled WGS sequence"/>
</dbReference>
<dbReference type="PANTHER" id="PTHR23132">
    <property type="entry name" value="D-ALANINE--D-ALANINE LIGASE"/>
    <property type="match status" value="1"/>
</dbReference>
<keyword evidence="10" id="KW-0573">Peptidoglycan synthesis</keyword>
<dbReference type="GO" id="GO:0009252">
    <property type="term" value="P:peptidoglycan biosynthetic process"/>
    <property type="evidence" value="ECO:0007669"/>
    <property type="project" value="UniProtKB-KW"/>
</dbReference>
<reference evidence="17 18" key="1">
    <citation type="submission" date="2018-06" db="EMBL/GenBank/DDBJ databases">
        <authorList>
            <consortium name="Pathogen Informatics"/>
            <person name="Doyle S."/>
        </authorList>
    </citation>
    <scope>NUCLEOTIDE SEQUENCE [LARGE SCALE GENOMIC DNA]</scope>
    <source>
        <strain evidence="17 18">NCTC204</strain>
    </source>
</reference>
<evidence type="ECO:0000256" key="12">
    <source>
        <dbReference type="ARBA" id="ARBA00041486"/>
    </source>
</evidence>
<evidence type="ECO:0000256" key="3">
    <source>
        <dbReference type="ARBA" id="ARBA00003921"/>
    </source>
</evidence>
<dbReference type="SUPFAM" id="SSF56059">
    <property type="entry name" value="Glutathione synthetase ATP-binding domain-like"/>
    <property type="match status" value="1"/>
</dbReference>
<dbReference type="PANTHER" id="PTHR23132:SF25">
    <property type="entry name" value="D-ALANINE--D-ALANINE LIGASE A"/>
    <property type="match status" value="1"/>
</dbReference>
<keyword evidence="8 15" id="KW-0067">ATP-binding</keyword>
<accession>A0A377ZH53</accession>
<comment type="function">
    <text evidence="3">Cell wall formation.</text>
</comment>
<evidence type="ECO:0000256" key="10">
    <source>
        <dbReference type="ARBA" id="ARBA00022984"/>
    </source>
</evidence>
<dbReference type="EMBL" id="UGMD01000002">
    <property type="protein sequence ID" value="STU70699.1"/>
    <property type="molecule type" value="Genomic_DNA"/>
</dbReference>
<evidence type="ECO:0000256" key="4">
    <source>
        <dbReference type="ARBA" id="ARBA00010871"/>
    </source>
</evidence>
<feature type="domain" description="ATP-grasp" evidence="16">
    <location>
        <begin position="4"/>
        <end position="81"/>
    </location>
</feature>
<comment type="cofactor">
    <cofactor evidence="2">
        <name>Mg(2+)</name>
        <dbReference type="ChEBI" id="CHEBI:18420"/>
    </cofactor>
</comment>
<evidence type="ECO:0000313" key="18">
    <source>
        <dbReference type="Proteomes" id="UP000255192"/>
    </source>
</evidence>
<sequence length="98" mass="10736">MVVPAAIAPEINDKIRAIAVQAYQTLGCSGMARVDVFLTADNEVVINEINTLPGFTNISMYPKLWQASGLDYTSLITRLIELALERHAADRALKTSMN</sequence>
<comment type="catalytic activity">
    <reaction evidence="14">
        <text>2 D-alanine + ATP = D-alanyl-D-alanine + ADP + phosphate + H(+)</text>
        <dbReference type="Rhea" id="RHEA:11224"/>
        <dbReference type="ChEBI" id="CHEBI:15378"/>
        <dbReference type="ChEBI" id="CHEBI:30616"/>
        <dbReference type="ChEBI" id="CHEBI:43474"/>
        <dbReference type="ChEBI" id="CHEBI:57416"/>
        <dbReference type="ChEBI" id="CHEBI:57822"/>
        <dbReference type="ChEBI" id="CHEBI:456216"/>
        <dbReference type="EC" id="6.3.2.4"/>
    </reaction>
</comment>
<dbReference type="InterPro" id="IPR011095">
    <property type="entry name" value="Dala_Dala_lig_C"/>
</dbReference>
<dbReference type="GO" id="GO:0005829">
    <property type="term" value="C:cytosol"/>
    <property type="evidence" value="ECO:0007669"/>
    <property type="project" value="TreeGrafter"/>
</dbReference>
<evidence type="ECO:0000256" key="15">
    <source>
        <dbReference type="PROSITE-ProRule" id="PRU00409"/>
    </source>
</evidence>
<dbReference type="InterPro" id="IPR000291">
    <property type="entry name" value="D-Ala_lig_Van_CS"/>
</dbReference>
<gene>
    <name evidence="17" type="primary">ddlA_2</name>
    <name evidence="17" type="ORF">NCTC204_00433</name>
</gene>
<comment type="similarity">
    <text evidence="4">Belongs to the D-alanine--D-alanine ligase family.</text>
</comment>
<dbReference type="Gene3D" id="3.30.470.20">
    <property type="entry name" value="ATP-grasp fold, B domain"/>
    <property type="match status" value="1"/>
</dbReference>
<dbReference type="InterPro" id="IPR011761">
    <property type="entry name" value="ATP-grasp"/>
</dbReference>
<evidence type="ECO:0000256" key="8">
    <source>
        <dbReference type="ARBA" id="ARBA00022840"/>
    </source>
</evidence>
<evidence type="ECO:0000256" key="5">
    <source>
        <dbReference type="ARBA" id="ARBA00012216"/>
    </source>
</evidence>
<evidence type="ECO:0000256" key="7">
    <source>
        <dbReference type="ARBA" id="ARBA00022741"/>
    </source>
</evidence>
<evidence type="ECO:0000256" key="2">
    <source>
        <dbReference type="ARBA" id="ARBA00001946"/>
    </source>
</evidence>
<dbReference type="GO" id="GO:0005524">
    <property type="term" value="F:ATP binding"/>
    <property type="evidence" value="ECO:0007669"/>
    <property type="project" value="UniProtKB-UniRule"/>
</dbReference>
<comment type="cofactor">
    <cofactor evidence="1">
        <name>Mn(2+)</name>
        <dbReference type="ChEBI" id="CHEBI:29035"/>
    </cofactor>
</comment>
<keyword evidence="7 15" id="KW-0547">Nucleotide-binding</keyword>
<dbReference type="PROSITE" id="PS00844">
    <property type="entry name" value="DALA_DALA_LIGASE_2"/>
    <property type="match status" value="1"/>
</dbReference>
<evidence type="ECO:0000256" key="13">
    <source>
        <dbReference type="ARBA" id="ARBA00042415"/>
    </source>
</evidence>
<dbReference type="PROSITE" id="PS50975">
    <property type="entry name" value="ATP_GRASP"/>
    <property type="match status" value="1"/>
</dbReference>
<dbReference type="EC" id="6.3.2.4" evidence="5"/>
<dbReference type="GO" id="GO:0046872">
    <property type="term" value="F:metal ion binding"/>
    <property type="evidence" value="ECO:0007669"/>
    <property type="project" value="InterPro"/>
</dbReference>
<organism evidence="17 18">
    <name type="scientific">Klebsiella pneumoniae</name>
    <dbReference type="NCBI Taxonomy" id="573"/>
    <lineage>
        <taxon>Bacteria</taxon>
        <taxon>Pseudomonadati</taxon>
        <taxon>Pseudomonadota</taxon>
        <taxon>Gammaproteobacteria</taxon>
        <taxon>Enterobacterales</taxon>
        <taxon>Enterobacteriaceae</taxon>
        <taxon>Klebsiella/Raoultella group</taxon>
        <taxon>Klebsiella</taxon>
        <taxon>Klebsiella pneumoniae complex</taxon>
    </lineage>
</organism>
<protein>
    <recommendedName>
        <fullName evidence="11">D-alanine--D-alanine ligase A</fullName>
        <ecNumber evidence="5">6.3.2.4</ecNumber>
    </recommendedName>
    <alternativeName>
        <fullName evidence="12">D-Ala-D-Ala ligase A</fullName>
    </alternativeName>
    <alternativeName>
        <fullName evidence="13">D-alanylalanine synthetase A</fullName>
    </alternativeName>
</protein>
<keyword evidence="6 17" id="KW-0436">Ligase</keyword>
<evidence type="ECO:0000256" key="11">
    <source>
        <dbReference type="ARBA" id="ARBA00040301"/>
    </source>
</evidence>
<dbReference type="GO" id="GO:0008360">
    <property type="term" value="P:regulation of cell shape"/>
    <property type="evidence" value="ECO:0007669"/>
    <property type="project" value="UniProtKB-KW"/>
</dbReference>
<name>A0A377ZH53_KLEPN</name>
<evidence type="ECO:0000313" key="17">
    <source>
        <dbReference type="EMBL" id="STU70699.1"/>
    </source>
</evidence>
<dbReference type="GO" id="GO:0008716">
    <property type="term" value="F:D-alanine-D-alanine ligase activity"/>
    <property type="evidence" value="ECO:0007669"/>
    <property type="project" value="UniProtKB-EC"/>
</dbReference>
<proteinExistence type="inferred from homology"/>
<keyword evidence="9" id="KW-0133">Cell shape</keyword>
<evidence type="ECO:0000256" key="14">
    <source>
        <dbReference type="ARBA" id="ARBA00047614"/>
    </source>
</evidence>
<evidence type="ECO:0000256" key="6">
    <source>
        <dbReference type="ARBA" id="ARBA00022598"/>
    </source>
</evidence>
<evidence type="ECO:0000256" key="1">
    <source>
        <dbReference type="ARBA" id="ARBA00001936"/>
    </source>
</evidence>
<evidence type="ECO:0000259" key="16">
    <source>
        <dbReference type="PROSITE" id="PS50975"/>
    </source>
</evidence>